<dbReference type="Pfam" id="PF01337">
    <property type="entry name" value="Barstar"/>
    <property type="match status" value="1"/>
</dbReference>
<dbReference type="OrthoDB" id="7575400at2"/>
<dbReference type="Gene3D" id="3.30.370.10">
    <property type="entry name" value="Barstar-like"/>
    <property type="match status" value="1"/>
</dbReference>
<name>A0A5M9R3S7_9GAMM</name>
<dbReference type="InterPro" id="IPR035905">
    <property type="entry name" value="Barstar-like_sf"/>
</dbReference>
<reference evidence="3 4" key="1">
    <citation type="submission" date="2019-09" db="EMBL/GenBank/DDBJ databases">
        <title>Draft genome sequence of various Type strains from the CCUG.</title>
        <authorList>
            <person name="Pineiro-Iglesias B."/>
            <person name="Tunovic T."/>
            <person name="Unosson C."/>
            <person name="Inganas E."/>
            <person name="Ohlen M."/>
            <person name="Cardew S."/>
            <person name="Jensie-Markopoulos S."/>
            <person name="Salva-Serra F."/>
            <person name="Jaen-Luchoro D."/>
            <person name="Karlsson R."/>
            <person name="Svensson-Stadler L."/>
            <person name="Chun J."/>
            <person name="Moore E."/>
        </authorList>
    </citation>
    <scope>NUCLEOTIDE SEQUENCE [LARGE SCALE GENOMIC DNA]</scope>
    <source>
        <strain evidence="3 4">CCUG 53682T</strain>
    </source>
</reference>
<accession>A0A5M9R3S7</accession>
<protein>
    <submittedName>
        <fullName evidence="3">Ribonuclease inhibitor</fullName>
    </submittedName>
</protein>
<dbReference type="RefSeq" id="WP_082970719.1">
    <property type="nucleotide sequence ID" value="NZ_BAAAFS010000002.1"/>
</dbReference>
<proteinExistence type="inferred from homology"/>
<dbReference type="EMBL" id="VXKB01000002">
    <property type="protein sequence ID" value="KAA8715604.1"/>
    <property type="molecule type" value="Genomic_DNA"/>
</dbReference>
<evidence type="ECO:0000313" key="4">
    <source>
        <dbReference type="Proteomes" id="UP000322181"/>
    </source>
</evidence>
<dbReference type="InterPro" id="IPR000468">
    <property type="entry name" value="Barstar"/>
</dbReference>
<dbReference type="Proteomes" id="UP000322181">
    <property type="component" value="Unassembled WGS sequence"/>
</dbReference>
<evidence type="ECO:0000259" key="2">
    <source>
        <dbReference type="Pfam" id="PF01337"/>
    </source>
</evidence>
<evidence type="ECO:0000256" key="1">
    <source>
        <dbReference type="ARBA" id="ARBA00006845"/>
    </source>
</evidence>
<organism evidence="3 4">
    <name type="scientific">Morganella psychrotolerans</name>
    <dbReference type="NCBI Taxonomy" id="368603"/>
    <lineage>
        <taxon>Bacteria</taxon>
        <taxon>Pseudomonadati</taxon>
        <taxon>Pseudomonadota</taxon>
        <taxon>Gammaproteobacteria</taxon>
        <taxon>Enterobacterales</taxon>
        <taxon>Morganellaceae</taxon>
        <taxon>Morganella</taxon>
    </lineage>
</organism>
<dbReference type="SUPFAM" id="SSF52038">
    <property type="entry name" value="Barstar-related"/>
    <property type="match status" value="1"/>
</dbReference>
<dbReference type="AlphaFoldDB" id="A0A5M9R3S7"/>
<comment type="similarity">
    <text evidence="1">Belongs to the barstar family.</text>
</comment>
<gene>
    <name evidence="3" type="ORF">F4V73_11630</name>
</gene>
<comment type="caution">
    <text evidence="3">The sequence shown here is derived from an EMBL/GenBank/DDBJ whole genome shotgun (WGS) entry which is preliminary data.</text>
</comment>
<feature type="domain" description="Barstar (barnase inhibitor)" evidence="2">
    <location>
        <begin position="18"/>
        <end position="93"/>
    </location>
</feature>
<sequence>MTDETNTTGTNTAEINRVHFDFRMIRTTEDFYQQFSDKFQLVAGFGHNTDALWDMLTGAIELPVTLVFEHITARQRRLFSAVIATCRDAEEEWPGDIQLILTPLTMRAD</sequence>
<evidence type="ECO:0000313" key="3">
    <source>
        <dbReference type="EMBL" id="KAA8715604.1"/>
    </source>
</evidence>